<dbReference type="AlphaFoldDB" id="A0A5C3PZI1"/>
<dbReference type="Gene3D" id="6.10.140.2220">
    <property type="match status" value="1"/>
</dbReference>
<gene>
    <name evidence="6" type="ORF">K466DRAFT_581203</name>
</gene>
<dbReference type="PROSITE" id="PS50865">
    <property type="entry name" value="ZF_MYND_2"/>
    <property type="match status" value="1"/>
</dbReference>
<keyword evidence="3" id="KW-0862">Zinc</keyword>
<dbReference type="SUPFAM" id="SSF48371">
    <property type="entry name" value="ARM repeat"/>
    <property type="match status" value="1"/>
</dbReference>
<keyword evidence="7" id="KW-1185">Reference proteome</keyword>
<dbReference type="SUPFAM" id="SSF144232">
    <property type="entry name" value="HIT/MYND zinc finger-like"/>
    <property type="match status" value="1"/>
</dbReference>
<evidence type="ECO:0000256" key="4">
    <source>
        <dbReference type="PROSITE-ProRule" id="PRU00134"/>
    </source>
</evidence>
<dbReference type="InterPro" id="IPR011989">
    <property type="entry name" value="ARM-like"/>
</dbReference>
<evidence type="ECO:0000313" key="7">
    <source>
        <dbReference type="Proteomes" id="UP000308197"/>
    </source>
</evidence>
<keyword evidence="1" id="KW-0479">Metal-binding</keyword>
<evidence type="ECO:0000256" key="3">
    <source>
        <dbReference type="ARBA" id="ARBA00022833"/>
    </source>
</evidence>
<evidence type="ECO:0000256" key="1">
    <source>
        <dbReference type="ARBA" id="ARBA00022723"/>
    </source>
</evidence>
<dbReference type="Gene3D" id="1.25.10.10">
    <property type="entry name" value="Leucine-rich Repeat Variant"/>
    <property type="match status" value="1"/>
</dbReference>
<dbReference type="GO" id="GO:0008270">
    <property type="term" value="F:zinc ion binding"/>
    <property type="evidence" value="ECO:0007669"/>
    <property type="project" value="UniProtKB-KW"/>
</dbReference>
<evidence type="ECO:0000259" key="5">
    <source>
        <dbReference type="PROSITE" id="PS50865"/>
    </source>
</evidence>
<evidence type="ECO:0000313" key="6">
    <source>
        <dbReference type="EMBL" id="TFK93248.1"/>
    </source>
</evidence>
<organism evidence="6 7">
    <name type="scientific">Polyporus arcularius HHB13444</name>
    <dbReference type="NCBI Taxonomy" id="1314778"/>
    <lineage>
        <taxon>Eukaryota</taxon>
        <taxon>Fungi</taxon>
        <taxon>Dikarya</taxon>
        <taxon>Basidiomycota</taxon>
        <taxon>Agaricomycotina</taxon>
        <taxon>Agaricomycetes</taxon>
        <taxon>Polyporales</taxon>
        <taxon>Polyporaceae</taxon>
        <taxon>Polyporus</taxon>
    </lineage>
</organism>
<name>A0A5C3PZI1_9APHY</name>
<dbReference type="InterPro" id="IPR016024">
    <property type="entry name" value="ARM-type_fold"/>
</dbReference>
<dbReference type="PROSITE" id="PS01360">
    <property type="entry name" value="ZF_MYND_1"/>
    <property type="match status" value="1"/>
</dbReference>
<dbReference type="InParanoid" id="A0A5C3PZI1"/>
<evidence type="ECO:0000256" key="2">
    <source>
        <dbReference type="ARBA" id="ARBA00022771"/>
    </source>
</evidence>
<dbReference type="Proteomes" id="UP000308197">
    <property type="component" value="Unassembled WGS sequence"/>
</dbReference>
<keyword evidence="2 4" id="KW-0863">Zinc-finger</keyword>
<proteinExistence type="predicted"/>
<sequence>MSAQSSRALYSSLSARVAGLSLARTVAILCERLGIPKLNKRSGFRALHTRFPEVAEQLVAIFDEAFDKENWELLETVVYVLTDFCFDSVLCRRLIDSYGLLSKIMQIVISPVDSTRVFQILALVARYGDDPVKAEILRGALLLLMALRLRRDVPGVAEAAIVTFAHCLEPQFSHETRDPAVLRELPLSSIVQLVTEILRGPSPPSPQLIIHALPILIFGAEAFATGRADDMVPTMELLAMLLRSKDISLRCVAVWLFSHLYPEEPDDDPLSQIPDGPEPNRYFPGPEELWTWEGVVTDEASQTHITAVWDLLDHRDLRRFGREMVSLMEEAEYFYDDDLVPTAKDYANAALPFTTWEECLPAAAELFRQDGDARSLDYADVLELEYLTLTNNPVRAAARAGEIMARNPKHGYAHVVFCSTSEDREACLQAMKRGVELENISPYWRRRVLLGAMEIHGLMVWNTLLNARPSDRRKRQMGKEFLEAEVKYASMLIEDAPRDARDLPHALDCHISSLLLLQGPVLSEDLSEMEPCLHARELSKIEVRRRGYGVKDSHTTKGYMALAQHFRSGIKSLSGFLIGLQQLDDARGVGTPECATRTQFADSYDADDWSTSQALSESLASSDLDTLISRGPLACSCDGRAGDACMDSGRGAADLYRCSSCLKASAVLRKCGRCGNAWYCDSACQRAHWHKHRGRCGRR</sequence>
<protein>
    <recommendedName>
        <fullName evidence="5">MYND-type domain-containing protein</fullName>
    </recommendedName>
</protein>
<feature type="domain" description="MYND-type" evidence="5">
    <location>
        <begin position="658"/>
        <end position="696"/>
    </location>
</feature>
<dbReference type="EMBL" id="ML210985">
    <property type="protein sequence ID" value="TFK93248.1"/>
    <property type="molecule type" value="Genomic_DNA"/>
</dbReference>
<dbReference type="Pfam" id="PF01753">
    <property type="entry name" value="zf-MYND"/>
    <property type="match status" value="1"/>
</dbReference>
<dbReference type="InterPro" id="IPR002893">
    <property type="entry name" value="Znf_MYND"/>
</dbReference>
<reference evidence="6 7" key="1">
    <citation type="journal article" date="2019" name="Nat. Ecol. Evol.">
        <title>Megaphylogeny resolves global patterns of mushroom evolution.</title>
        <authorList>
            <person name="Varga T."/>
            <person name="Krizsan K."/>
            <person name="Foldi C."/>
            <person name="Dima B."/>
            <person name="Sanchez-Garcia M."/>
            <person name="Sanchez-Ramirez S."/>
            <person name="Szollosi G.J."/>
            <person name="Szarkandi J.G."/>
            <person name="Papp V."/>
            <person name="Albert L."/>
            <person name="Andreopoulos W."/>
            <person name="Angelini C."/>
            <person name="Antonin V."/>
            <person name="Barry K.W."/>
            <person name="Bougher N.L."/>
            <person name="Buchanan P."/>
            <person name="Buyck B."/>
            <person name="Bense V."/>
            <person name="Catcheside P."/>
            <person name="Chovatia M."/>
            <person name="Cooper J."/>
            <person name="Damon W."/>
            <person name="Desjardin D."/>
            <person name="Finy P."/>
            <person name="Geml J."/>
            <person name="Haridas S."/>
            <person name="Hughes K."/>
            <person name="Justo A."/>
            <person name="Karasinski D."/>
            <person name="Kautmanova I."/>
            <person name="Kiss B."/>
            <person name="Kocsube S."/>
            <person name="Kotiranta H."/>
            <person name="LaButti K.M."/>
            <person name="Lechner B.E."/>
            <person name="Liimatainen K."/>
            <person name="Lipzen A."/>
            <person name="Lukacs Z."/>
            <person name="Mihaltcheva S."/>
            <person name="Morgado L.N."/>
            <person name="Niskanen T."/>
            <person name="Noordeloos M.E."/>
            <person name="Ohm R.A."/>
            <person name="Ortiz-Santana B."/>
            <person name="Ovrebo C."/>
            <person name="Racz N."/>
            <person name="Riley R."/>
            <person name="Savchenko A."/>
            <person name="Shiryaev A."/>
            <person name="Soop K."/>
            <person name="Spirin V."/>
            <person name="Szebenyi C."/>
            <person name="Tomsovsky M."/>
            <person name="Tulloss R.E."/>
            <person name="Uehling J."/>
            <person name="Grigoriev I.V."/>
            <person name="Vagvolgyi C."/>
            <person name="Papp T."/>
            <person name="Martin F.M."/>
            <person name="Miettinen O."/>
            <person name="Hibbett D.S."/>
            <person name="Nagy L.G."/>
        </authorList>
    </citation>
    <scope>NUCLEOTIDE SEQUENCE [LARGE SCALE GENOMIC DNA]</scope>
    <source>
        <strain evidence="6 7">HHB13444</strain>
    </source>
</reference>
<accession>A0A5C3PZI1</accession>